<comment type="caution">
    <text evidence="2">The sequence shown here is derived from an EMBL/GenBank/DDBJ whole genome shotgun (WGS) entry which is preliminary data.</text>
</comment>
<evidence type="ECO:0000313" key="2">
    <source>
        <dbReference type="EMBL" id="KAH7316742.1"/>
    </source>
</evidence>
<organism evidence="2 3">
    <name type="scientific">Stachybotrys elegans</name>
    <dbReference type="NCBI Taxonomy" id="80388"/>
    <lineage>
        <taxon>Eukaryota</taxon>
        <taxon>Fungi</taxon>
        <taxon>Dikarya</taxon>
        <taxon>Ascomycota</taxon>
        <taxon>Pezizomycotina</taxon>
        <taxon>Sordariomycetes</taxon>
        <taxon>Hypocreomycetidae</taxon>
        <taxon>Hypocreales</taxon>
        <taxon>Stachybotryaceae</taxon>
        <taxon>Stachybotrys</taxon>
    </lineage>
</organism>
<keyword evidence="1" id="KW-0732">Signal</keyword>
<feature type="signal peptide" evidence="1">
    <location>
        <begin position="1"/>
        <end position="18"/>
    </location>
</feature>
<name>A0A8K0WQE4_9HYPO</name>
<feature type="chain" id="PRO_5035445509" evidence="1">
    <location>
        <begin position="19"/>
        <end position="135"/>
    </location>
</feature>
<reference evidence="2" key="1">
    <citation type="journal article" date="2021" name="Nat. Commun.">
        <title>Genetic determinants of endophytism in the Arabidopsis root mycobiome.</title>
        <authorList>
            <person name="Mesny F."/>
            <person name="Miyauchi S."/>
            <person name="Thiergart T."/>
            <person name="Pickel B."/>
            <person name="Atanasova L."/>
            <person name="Karlsson M."/>
            <person name="Huettel B."/>
            <person name="Barry K.W."/>
            <person name="Haridas S."/>
            <person name="Chen C."/>
            <person name="Bauer D."/>
            <person name="Andreopoulos W."/>
            <person name="Pangilinan J."/>
            <person name="LaButti K."/>
            <person name="Riley R."/>
            <person name="Lipzen A."/>
            <person name="Clum A."/>
            <person name="Drula E."/>
            <person name="Henrissat B."/>
            <person name="Kohler A."/>
            <person name="Grigoriev I.V."/>
            <person name="Martin F.M."/>
            <person name="Hacquard S."/>
        </authorList>
    </citation>
    <scope>NUCLEOTIDE SEQUENCE</scope>
    <source>
        <strain evidence="2">MPI-CAGE-CH-0235</strain>
    </source>
</reference>
<proteinExistence type="predicted"/>
<dbReference type="EMBL" id="JAGPNK010000008">
    <property type="protein sequence ID" value="KAH7316742.1"/>
    <property type="molecule type" value="Genomic_DNA"/>
</dbReference>
<gene>
    <name evidence="2" type="ORF">B0I35DRAFT_409908</name>
</gene>
<evidence type="ECO:0000313" key="3">
    <source>
        <dbReference type="Proteomes" id="UP000813444"/>
    </source>
</evidence>
<accession>A0A8K0WQE4</accession>
<protein>
    <submittedName>
        <fullName evidence="2">Uncharacterized protein</fullName>
    </submittedName>
</protein>
<dbReference type="OrthoDB" id="5153170at2759"/>
<dbReference type="Proteomes" id="UP000813444">
    <property type="component" value="Unassembled WGS sequence"/>
</dbReference>
<evidence type="ECO:0000256" key="1">
    <source>
        <dbReference type="SAM" id="SignalP"/>
    </source>
</evidence>
<sequence length="135" mass="14044">MVQITAVLAAAFAGLAAATCGNDCVRNVGATRFGPEIFAKRMSDCAAFLETTVTVAPTRLYSTVVVTIATSTVTLARTQVVPEYATKCSLDTGLYSSACLCNTASLRTVTATPTVTQVVEIVATTQIPQIVYQGA</sequence>
<dbReference type="AlphaFoldDB" id="A0A8K0WQE4"/>
<keyword evidence="3" id="KW-1185">Reference proteome</keyword>